<protein>
    <submittedName>
        <fullName evidence="3">ABC transmembrane type-1 domain-containing protein</fullName>
    </submittedName>
</protein>
<keyword evidence="1" id="KW-0472">Membrane</keyword>
<dbReference type="InterPro" id="IPR012677">
    <property type="entry name" value="Nucleotide-bd_a/b_plait_sf"/>
</dbReference>
<keyword evidence="2" id="KW-1185">Reference proteome</keyword>
<feature type="transmembrane region" description="Helical" evidence="1">
    <location>
        <begin position="62"/>
        <end position="88"/>
    </location>
</feature>
<dbReference type="SUPFAM" id="SSF54928">
    <property type="entry name" value="RNA-binding domain, RBD"/>
    <property type="match status" value="1"/>
</dbReference>
<evidence type="ECO:0000313" key="2">
    <source>
        <dbReference type="Proteomes" id="UP000036681"/>
    </source>
</evidence>
<accession>A0A0M3IIV0</accession>
<dbReference type="AlphaFoldDB" id="A0A0M3IIV0"/>
<dbReference type="Proteomes" id="UP000036681">
    <property type="component" value="Unplaced"/>
</dbReference>
<evidence type="ECO:0000256" key="1">
    <source>
        <dbReference type="SAM" id="Phobius"/>
    </source>
</evidence>
<dbReference type="WBParaSite" id="ALUE_0001851101-mRNA-1">
    <property type="protein sequence ID" value="ALUE_0001851101-mRNA-1"/>
    <property type="gene ID" value="ALUE_0001851101"/>
</dbReference>
<reference evidence="3" key="1">
    <citation type="submission" date="2017-02" db="UniProtKB">
        <authorList>
            <consortium name="WormBaseParasite"/>
        </authorList>
    </citation>
    <scope>IDENTIFICATION</scope>
</reference>
<organism evidence="2 3">
    <name type="scientific">Ascaris lumbricoides</name>
    <name type="common">Giant roundworm</name>
    <dbReference type="NCBI Taxonomy" id="6252"/>
    <lineage>
        <taxon>Eukaryota</taxon>
        <taxon>Metazoa</taxon>
        <taxon>Ecdysozoa</taxon>
        <taxon>Nematoda</taxon>
        <taxon>Chromadorea</taxon>
        <taxon>Rhabditida</taxon>
        <taxon>Spirurina</taxon>
        <taxon>Ascaridomorpha</taxon>
        <taxon>Ascaridoidea</taxon>
        <taxon>Ascarididae</taxon>
        <taxon>Ascaris</taxon>
    </lineage>
</organism>
<dbReference type="Gene3D" id="3.30.70.330">
    <property type="match status" value="1"/>
</dbReference>
<proteinExistence type="predicted"/>
<evidence type="ECO:0000313" key="3">
    <source>
        <dbReference type="WBParaSite" id="ALUE_0001851101-mRNA-1"/>
    </source>
</evidence>
<keyword evidence="1" id="KW-0812">Transmembrane</keyword>
<keyword evidence="1" id="KW-1133">Transmembrane helix</keyword>
<sequence>LVKAGHTRVIVQFFYPLRPLTIDLLAEYGTGRPSGEAIVEFLSLAERDDALSRDRKNIGNSLFHHFSALSAIILILAEAVGMEGVWLFSRKKQYVSCRDRIVGVLRQVLRASKDYFDGQNLTMQGII</sequence>
<dbReference type="InterPro" id="IPR035979">
    <property type="entry name" value="RBD_domain_sf"/>
</dbReference>
<dbReference type="GO" id="GO:0003676">
    <property type="term" value="F:nucleic acid binding"/>
    <property type="evidence" value="ECO:0007669"/>
    <property type="project" value="InterPro"/>
</dbReference>
<name>A0A0M3IIV0_ASCLU</name>